<dbReference type="NCBIfam" id="TIGR00559">
    <property type="entry name" value="pdxJ"/>
    <property type="match status" value="1"/>
</dbReference>
<dbReference type="RefSeq" id="WP_092317123.1">
    <property type="nucleotide sequence ID" value="NZ_FOKY01000001.1"/>
</dbReference>
<dbReference type="NCBIfam" id="NF003625">
    <property type="entry name" value="PRK05265.1-3"/>
    <property type="match status" value="1"/>
</dbReference>
<dbReference type="EC" id="2.6.99.2" evidence="4 5"/>
<dbReference type="NCBIfam" id="NF003627">
    <property type="entry name" value="PRK05265.1-5"/>
    <property type="match status" value="1"/>
</dbReference>
<evidence type="ECO:0000256" key="4">
    <source>
        <dbReference type="HAMAP-Rule" id="MF_00279"/>
    </source>
</evidence>
<dbReference type="SUPFAM" id="SSF63892">
    <property type="entry name" value="Pyridoxine 5'-phosphate synthase"/>
    <property type="match status" value="1"/>
</dbReference>
<keyword evidence="2 4" id="KW-0808">Transferase</keyword>
<dbReference type="CDD" id="cd00003">
    <property type="entry name" value="PNPsynthase"/>
    <property type="match status" value="1"/>
</dbReference>
<evidence type="ECO:0000256" key="5">
    <source>
        <dbReference type="NCBIfam" id="TIGR00559"/>
    </source>
</evidence>
<evidence type="ECO:0000256" key="1">
    <source>
        <dbReference type="ARBA" id="ARBA00022490"/>
    </source>
</evidence>
<dbReference type="Gene3D" id="3.20.20.70">
    <property type="entry name" value="Aldolase class I"/>
    <property type="match status" value="1"/>
</dbReference>
<name>A0A1I1D0K7_BREAD</name>
<comment type="pathway">
    <text evidence="4">Cofactor biosynthesis; pyridoxine 5'-phosphate biosynthesis; pyridoxine 5'-phosphate from D-erythrose 4-phosphate: step 5/5.</text>
</comment>
<dbReference type="AlphaFoldDB" id="A0A1I1D0K7"/>
<comment type="function">
    <text evidence="4">Catalyzes the complicated ring closure reaction between the two acyclic compounds 1-deoxy-D-xylulose-5-phosphate (DXP) and 3-amino-2-oxopropyl phosphate (1-amino-acetone-3-phosphate or AAP) to form pyridoxine 5'-phosphate (PNP) and inorganic phosphate.</text>
</comment>
<dbReference type="GO" id="GO:0008615">
    <property type="term" value="P:pyridoxine biosynthetic process"/>
    <property type="evidence" value="ECO:0007669"/>
    <property type="project" value="UniProtKB-UniRule"/>
</dbReference>
<dbReference type="InterPro" id="IPR013785">
    <property type="entry name" value="Aldolase_TIM"/>
</dbReference>
<dbReference type="UniPathway" id="UPA00244">
    <property type="reaction ID" value="UER00313"/>
</dbReference>
<dbReference type="STRING" id="34097.SAMN02745150_00115"/>
<dbReference type="GO" id="GO:0005829">
    <property type="term" value="C:cytosol"/>
    <property type="evidence" value="ECO:0007669"/>
    <property type="project" value="TreeGrafter"/>
</dbReference>
<feature type="active site" description="Proton donor" evidence="4">
    <location>
        <position position="191"/>
    </location>
</feature>
<feature type="binding site" evidence="4">
    <location>
        <begin position="9"/>
        <end position="10"/>
    </location>
    <ligand>
        <name>1-deoxy-D-xylulose 5-phosphate</name>
        <dbReference type="ChEBI" id="CHEBI:57792"/>
    </ligand>
</feature>
<sequence>MKKLGVNIDHIATLRQVRAASYPEPLQASYLVQNAGADNITIHPREDQRHIQKRDAYLIREACSLPLNIEMALNEDIMATVLDVCPDEICIVPENRNELTTEGGLDVAAAYKKLEKFIPLAKDRHITVSLFIEHSREVVDLSYKLGADAVEIHTGAYADAETPQAQDILLKKINDIAYYADSLGLIVNAGHGLNYQNVKPIVDIDPIRTLNIGHAIVSRAVFVGLERAVRDMKILISC</sequence>
<comment type="subcellular location">
    <subcellularLocation>
        <location evidence="4">Cytoplasm</location>
    </subcellularLocation>
</comment>
<organism evidence="6 7">
    <name type="scientific">Brevinema andersonii</name>
    <dbReference type="NCBI Taxonomy" id="34097"/>
    <lineage>
        <taxon>Bacteria</taxon>
        <taxon>Pseudomonadati</taxon>
        <taxon>Spirochaetota</taxon>
        <taxon>Spirochaetia</taxon>
        <taxon>Brevinematales</taxon>
        <taxon>Brevinemataceae</taxon>
        <taxon>Brevinema</taxon>
    </lineage>
</organism>
<dbReference type="InterPro" id="IPR036130">
    <property type="entry name" value="Pyridoxine-5'_phos_synth"/>
</dbReference>
<evidence type="ECO:0000313" key="6">
    <source>
        <dbReference type="EMBL" id="SFB67856.1"/>
    </source>
</evidence>
<dbReference type="PANTHER" id="PTHR30456">
    <property type="entry name" value="PYRIDOXINE 5'-PHOSPHATE SYNTHASE"/>
    <property type="match status" value="1"/>
</dbReference>
<feature type="binding site" evidence="4">
    <location>
        <position position="18"/>
    </location>
    <ligand>
        <name>3-amino-2-oxopropyl phosphate</name>
        <dbReference type="ChEBI" id="CHEBI:57279"/>
    </ligand>
</feature>
<feature type="binding site" evidence="4">
    <location>
        <position position="50"/>
    </location>
    <ligand>
        <name>1-deoxy-D-xylulose 5-phosphate</name>
        <dbReference type="ChEBI" id="CHEBI:57792"/>
    </ligand>
</feature>
<gene>
    <name evidence="4" type="primary">pdxJ</name>
    <name evidence="6" type="ORF">SAMN02745150_00115</name>
</gene>
<comment type="similarity">
    <text evidence="4">Belongs to the PNP synthase family.</text>
</comment>
<keyword evidence="1 4" id="KW-0963">Cytoplasm</keyword>
<keyword evidence="3 4" id="KW-0664">Pyridoxine biosynthesis</keyword>
<feature type="active site" description="Proton acceptor" evidence="4">
    <location>
        <position position="70"/>
    </location>
</feature>
<dbReference type="EMBL" id="FOKY01000001">
    <property type="protein sequence ID" value="SFB67856.1"/>
    <property type="molecule type" value="Genomic_DNA"/>
</dbReference>
<evidence type="ECO:0000256" key="2">
    <source>
        <dbReference type="ARBA" id="ARBA00022679"/>
    </source>
</evidence>
<dbReference type="InterPro" id="IPR004569">
    <property type="entry name" value="PyrdxlP_synth_PdxJ"/>
</dbReference>
<feature type="binding site" evidence="4">
    <location>
        <begin position="213"/>
        <end position="214"/>
    </location>
    <ligand>
        <name>3-amino-2-oxopropyl phosphate</name>
        <dbReference type="ChEBI" id="CHEBI:57279"/>
    </ligand>
</feature>
<evidence type="ECO:0000256" key="3">
    <source>
        <dbReference type="ARBA" id="ARBA00023096"/>
    </source>
</evidence>
<feature type="binding site" evidence="4">
    <location>
        <position position="7"/>
    </location>
    <ligand>
        <name>3-amino-2-oxopropyl phosphate</name>
        <dbReference type="ChEBI" id="CHEBI:57279"/>
    </ligand>
</feature>
<dbReference type="Proteomes" id="UP000240042">
    <property type="component" value="Unassembled WGS sequence"/>
</dbReference>
<dbReference type="OrthoDB" id="9806590at2"/>
<keyword evidence="7" id="KW-1185">Reference proteome</keyword>
<dbReference type="GO" id="GO:0033856">
    <property type="term" value="F:pyridoxine 5'-phosphate synthase activity"/>
    <property type="evidence" value="ECO:0007669"/>
    <property type="project" value="UniProtKB-UniRule"/>
</dbReference>
<feature type="binding site" evidence="4">
    <location>
        <position position="100"/>
    </location>
    <ligand>
        <name>1-deoxy-D-xylulose 5-phosphate</name>
        <dbReference type="ChEBI" id="CHEBI:57792"/>
    </ligand>
</feature>
<feature type="binding site" evidence="4">
    <location>
        <position position="192"/>
    </location>
    <ligand>
        <name>3-amino-2-oxopropyl phosphate</name>
        <dbReference type="ChEBI" id="CHEBI:57279"/>
    </ligand>
</feature>
<accession>A0A1I1D0K7</accession>
<evidence type="ECO:0000313" key="7">
    <source>
        <dbReference type="Proteomes" id="UP000240042"/>
    </source>
</evidence>
<reference evidence="7" key="1">
    <citation type="submission" date="2016-10" db="EMBL/GenBank/DDBJ databases">
        <authorList>
            <person name="Varghese N."/>
            <person name="Submissions S."/>
        </authorList>
    </citation>
    <scope>NUCLEOTIDE SEQUENCE [LARGE SCALE GENOMIC DNA]</scope>
    <source>
        <strain evidence="7">ATCC 43811</strain>
    </source>
</reference>
<dbReference type="PANTHER" id="PTHR30456:SF0">
    <property type="entry name" value="PYRIDOXINE 5'-PHOSPHATE SYNTHASE"/>
    <property type="match status" value="1"/>
</dbReference>
<dbReference type="Pfam" id="PF03740">
    <property type="entry name" value="PdxJ"/>
    <property type="match status" value="1"/>
</dbReference>
<protein>
    <recommendedName>
        <fullName evidence="4 5">Pyridoxine 5'-phosphate synthase</fullName>
        <shortName evidence="4">PNP synthase</shortName>
        <ecNumber evidence="4 5">2.6.99.2</ecNumber>
    </recommendedName>
</protein>
<comment type="subunit">
    <text evidence="4">Homooctamer; tetramer of dimers.</text>
</comment>
<feature type="active site" description="Proton acceptor" evidence="4">
    <location>
        <position position="43"/>
    </location>
</feature>
<comment type="catalytic activity">
    <reaction evidence="4">
        <text>3-amino-2-oxopropyl phosphate + 1-deoxy-D-xylulose 5-phosphate = pyridoxine 5'-phosphate + phosphate + 2 H2O + H(+)</text>
        <dbReference type="Rhea" id="RHEA:15265"/>
        <dbReference type="ChEBI" id="CHEBI:15377"/>
        <dbReference type="ChEBI" id="CHEBI:15378"/>
        <dbReference type="ChEBI" id="CHEBI:43474"/>
        <dbReference type="ChEBI" id="CHEBI:57279"/>
        <dbReference type="ChEBI" id="CHEBI:57792"/>
        <dbReference type="ChEBI" id="CHEBI:58589"/>
        <dbReference type="EC" id="2.6.99.2"/>
    </reaction>
</comment>
<dbReference type="HAMAP" id="MF_00279">
    <property type="entry name" value="PdxJ"/>
    <property type="match status" value="1"/>
</dbReference>
<proteinExistence type="inferred from homology"/>
<feature type="binding site" evidence="4">
    <location>
        <position position="45"/>
    </location>
    <ligand>
        <name>1-deoxy-D-xylulose 5-phosphate</name>
        <dbReference type="ChEBI" id="CHEBI:57792"/>
    </ligand>
</feature>
<feature type="site" description="Transition state stabilizer" evidence="4">
    <location>
        <position position="151"/>
    </location>
</feature>